<evidence type="ECO:0000256" key="1">
    <source>
        <dbReference type="SAM" id="SignalP"/>
    </source>
</evidence>
<organism evidence="2 3">
    <name type="scientific">Pomacea canaliculata</name>
    <name type="common">Golden apple snail</name>
    <dbReference type="NCBI Taxonomy" id="400727"/>
    <lineage>
        <taxon>Eukaryota</taxon>
        <taxon>Metazoa</taxon>
        <taxon>Spiralia</taxon>
        <taxon>Lophotrochozoa</taxon>
        <taxon>Mollusca</taxon>
        <taxon>Gastropoda</taxon>
        <taxon>Caenogastropoda</taxon>
        <taxon>Architaenioglossa</taxon>
        <taxon>Ampullarioidea</taxon>
        <taxon>Ampullariidae</taxon>
        <taxon>Pomacea</taxon>
    </lineage>
</organism>
<keyword evidence="1" id="KW-0732">Signal</keyword>
<dbReference type="Proteomes" id="UP000245119">
    <property type="component" value="Linkage Group LG3"/>
</dbReference>
<dbReference type="EMBL" id="PZQS01000003">
    <property type="protein sequence ID" value="PVD34636.1"/>
    <property type="molecule type" value="Genomic_DNA"/>
</dbReference>
<feature type="chain" id="PRO_5015668614" evidence="1">
    <location>
        <begin position="26"/>
        <end position="236"/>
    </location>
</feature>
<dbReference type="AlphaFoldDB" id="A0A2T7PMI1"/>
<reference evidence="2 3" key="1">
    <citation type="submission" date="2018-04" db="EMBL/GenBank/DDBJ databases">
        <title>The genome of golden apple snail Pomacea canaliculata provides insight into stress tolerance and invasive adaptation.</title>
        <authorList>
            <person name="Liu C."/>
            <person name="Liu B."/>
            <person name="Ren Y."/>
            <person name="Zhang Y."/>
            <person name="Wang H."/>
            <person name="Li S."/>
            <person name="Jiang F."/>
            <person name="Yin L."/>
            <person name="Zhang G."/>
            <person name="Qian W."/>
            <person name="Fan W."/>
        </authorList>
    </citation>
    <scope>NUCLEOTIDE SEQUENCE [LARGE SCALE GENOMIC DNA]</scope>
    <source>
        <strain evidence="2">SZHN2017</strain>
        <tissue evidence="2">Muscle</tissue>
    </source>
</reference>
<keyword evidence="3" id="KW-1185">Reference proteome</keyword>
<evidence type="ECO:0000313" key="2">
    <source>
        <dbReference type="EMBL" id="PVD34636.1"/>
    </source>
</evidence>
<evidence type="ECO:0000313" key="3">
    <source>
        <dbReference type="Proteomes" id="UP000245119"/>
    </source>
</evidence>
<name>A0A2T7PMI1_POMCA</name>
<proteinExistence type="predicted"/>
<gene>
    <name evidence="2" type="ORF">C0Q70_05913</name>
</gene>
<protein>
    <submittedName>
        <fullName evidence="2">Uncharacterized protein</fullName>
    </submittedName>
</protein>
<sequence length="236" mass="25558">MSTSRFLAAVGLPVLVSLLLTEVNCACDPSGGPAGNVGCIRSSLYNNQYQYATCHTNSYILQKSKGVHFCLSGAYYCYYQCMLEVYDKESGAVSSDCQCTSTSTPSPTLSSECYSPSGTDCGWYLTCLERKLGCSGGLDSYVMAFSQKLCALAEGKDTGVTETGLKWLNATRRCIQVELAPLLLPYESFTCSDVSAHAYEKQAGCYSKPYQSDYGICRCRLLTFGRFSGGPGTSWV</sequence>
<comment type="caution">
    <text evidence="2">The sequence shown here is derived from an EMBL/GenBank/DDBJ whole genome shotgun (WGS) entry which is preliminary data.</text>
</comment>
<feature type="signal peptide" evidence="1">
    <location>
        <begin position="1"/>
        <end position="25"/>
    </location>
</feature>
<accession>A0A2T7PMI1</accession>
<dbReference type="OrthoDB" id="10035838at2759"/>